<organism evidence="17 18">
    <name type="scientific">Aquimarina brevivitae</name>
    <dbReference type="NCBI Taxonomy" id="323412"/>
    <lineage>
        <taxon>Bacteria</taxon>
        <taxon>Pseudomonadati</taxon>
        <taxon>Bacteroidota</taxon>
        <taxon>Flavobacteriia</taxon>
        <taxon>Flavobacteriales</taxon>
        <taxon>Flavobacteriaceae</taxon>
        <taxon>Aquimarina</taxon>
    </lineage>
</organism>
<name>A0A4Q7P131_9FLAO</name>
<dbReference type="GO" id="GO:0050660">
    <property type="term" value="F:flavin adenine dinucleotide binding"/>
    <property type="evidence" value="ECO:0007669"/>
    <property type="project" value="InterPro"/>
</dbReference>
<evidence type="ECO:0000313" key="18">
    <source>
        <dbReference type="Proteomes" id="UP000292262"/>
    </source>
</evidence>
<keyword evidence="18" id="KW-1185">Reference proteome</keyword>
<proteinExistence type="inferred from homology"/>
<reference evidence="17 18" key="1">
    <citation type="submission" date="2019-02" db="EMBL/GenBank/DDBJ databases">
        <title>Genomic Encyclopedia of Type Strains, Phase IV (KMG-IV): sequencing the most valuable type-strain genomes for metagenomic binning, comparative biology and taxonomic classification.</title>
        <authorList>
            <person name="Goeker M."/>
        </authorList>
    </citation>
    <scope>NUCLEOTIDE SEQUENCE [LARGE SCALE GENOMIC DNA]</scope>
    <source>
        <strain evidence="17 18">DSM 17196</strain>
    </source>
</reference>
<evidence type="ECO:0000256" key="4">
    <source>
        <dbReference type="ARBA" id="ARBA00022630"/>
    </source>
</evidence>
<evidence type="ECO:0000256" key="6">
    <source>
        <dbReference type="ARBA" id="ARBA00023002"/>
    </source>
</evidence>
<comment type="caution">
    <text evidence="17">The sequence shown here is derived from an EMBL/GenBank/DDBJ whole genome shotgun (WGS) entry which is preliminary data.</text>
</comment>
<evidence type="ECO:0000256" key="15">
    <source>
        <dbReference type="ARBA" id="ARBA00049778"/>
    </source>
</evidence>
<accession>A0A4Q7P131</accession>
<evidence type="ECO:0000256" key="1">
    <source>
        <dbReference type="ARBA" id="ARBA00001974"/>
    </source>
</evidence>
<dbReference type="Pfam" id="PF05199">
    <property type="entry name" value="GMC_oxred_C"/>
    <property type="match status" value="1"/>
</dbReference>
<dbReference type="Proteomes" id="UP000292262">
    <property type="component" value="Unassembled WGS sequence"/>
</dbReference>
<dbReference type="OrthoDB" id="9787779at2"/>
<gene>
    <name evidence="17" type="ORF">EV197_2101</name>
</gene>
<dbReference type="PANTHER" id="PTHR47470">
    <property type="entry name" value="CHOLESTEROL OXIDASE"/>
    <property type="match status" value="1"/>
</dbReference>
<evidence type="ECO:0000256" key="12">
    <source>
        <dbReference type="ARBA" id="ARBA00049645"/>
    </source>
</evidence>
<keyword evidence="10" id="KW-0413">Isomerase</keyword>
<comment type="cofactor">
    <cofactor evidence="1">
        <name>FAD</name>
        <dbReference type="ChEBI" id="CHEBI:57692"/>
    </cofactor>
</comment>
<evidence type="ECO:0000256" key="5">
    <source>
        <dbReference type="ARBA" id="ARBA00022827"/>
    </source>
</evidence>
<dbReference type="InterPro" id="IPR052542">
    <property type="entry name" value="Cholesterol_Oxidase"/>
</dbReference>
<keyword evidence="4" id="KW-0285">Flavoprotein</keyword>
<evidence type="ECO:0000256" key="9">
    <source>
        <dbReference type="ARBA" id="ARBA00023221"/>
    </source>
</evidence>
<comment type="pathway">
    <text evidence="12">Steroid metabolism; cholesterol degradation.</text>
</comment>
<evidence type="ECO:0000259" key="16">
    <source>
        <dbReference type="PROSITE" id="PS51379"/>
    </source>
</evidence>
<keyword evidence="5" id="KW-0274">FAD</keyword>
<dbReference type="EMBL" id="SGXE01000002">
    <property type="protein sequence ID" value="RZS93521.1"/>
    <property type="molecule type" value="Genomic_DNA"/>
</dbReference>
<dbReference type="AlphaFoldDB" id="A0A4Q7P131"/>
<dbReference type="EC" id="5.3.3.1" evidence="11"/>
<evidence type="ECO:0000313" key="17">
    <source>
        <dbReference type="EMBL" id="RZS93521.1"/>
    </source>
</evidence>
<keyword evidence="9" id="KW-0753">Steroid metabolism</keyword>
<keyword evidence="8" id="KW-1207">Sterol metabolism</keyword>
<dbReference type="SUPFAM" id="SSF51905">
    <property type="entry name" value="FAD/NAD(P)-binding domain"/>
    <property type="match status" value="1"/>
</dbReference>
<evidence type="ECO:0000256" key="11">
    <source>
        <dbReference type="ARBA" id="ARBA00038856"/>
    </source>
</evidence>
<dbReference type="RefSeq" id="WP_130286648.1">
    <property type="nucleotide sequence ID" value="NZ_SGXE01000002.1"/>
</dbReference>
<dbReference type="InterPro" id="IPR007867">
    <property type="entry name" value="GMC_OxRtase_C"/>
</dbReference>
<protein>
    <recommendedName>
        <fullName evidence="14">Cholesterol oxidase</fullName>
        <ecNumber evidence="13">1.1.3.6</ecNumber>
        <ecNumber evidence="11">5.3.3.1</ecNumber>
    </recommendedName>
    <alternativeName>
        <fullName evidence="15">Cholesterol isomerase</fullName>
    </alternativeName>
</protein>
<dbReference type="Pfam" id="PF00732">
    <property type="entry name" value="GMC_oxred_N"/>
    <property type="match status" value="1"/>
</dbReference>
<evidence type="ECO:0000256" key="13">
    <source>
        <dbReference type="ARBA" id="ARBA00049723"/>
    </source>
</evidence>
<keyword evidence="6" id="KW-0560">Oxidoreductase</keyword>
<evidence type="ECO:0000256" key="3">
    <source>
        <dbReference type="ARBA" id="ARBA00022548"/>
    </source>
</evidence>
<dbReference type="InterPro" id="IPR036188">
    <property type="entry name" value="FAD/NAD-bd_sf"/>
</dbReference>
<evidence type="ECO:0000256" key="7">
    <source>
        <dbReference type="ARBA" id="ARBA00023098"/>
    </source>
</evidence>
<dbReference type="EC" id="1.1.3.6" evidence="13"/>
<dbReference type="Gene3D" id="3.50.50.60">
    <property type="entry name" value="FAD/NAD(P)-binding domain"/>
    <property type="match status" value="3"/>
</dbReference>
<dbReference type="GO" id="GO:0004769">
    <property type="term" value="F:steroid Delta-isomerase activity"/>
    <property type="evidence" value="ECO:0007669"/>
    <property type="project" value="UniProtKB-EC"/>
</dbReference>
<dbReference type="InterPro" id="IPR017896">
    <property type="entry name" value="4Fe4S_Fe-S-bd"/>
</dbReference>
<dbReference type="GO" id="GO:0016995">
    <property type="term" value="F:cholesterol oxidase activity"/>
    <property type="evidence" value="ECO:0007669"/>
    <property type="project" value="UniProtKB-EC"/>
</dbReference>
<dbReference type="PROSITE" id="PS51379">
    <property type="entry name" value="4FE4S_FER_2"/>
    <property type="match status" value="1"/>
</dbReference>
<dbReference type="GO" id="GO:0008203">
    <property type="term" value="P:cholesterol metabolic process"/>
    <property type="evidence" value="ECO:0007669"/>
    <property type="project" value="UniProtKB-KW"/>
</dbReference>
<keyword evidence="3" id="KW-0153">Cholesterol metabolism</keyword>
<evidence type="ECO:0000256" key="10">
    <source>
        <dbReference type="ARBA" id="ARBA00023235"/>
    </source>
</evidence>
<dbReference type="InterPro" id="IPR000172">
    <property type="entry name" value="GMC_OxRdtase_N"/>
</dbReference>
<sequence length="520" mass="57524">MTSEEIYDYVIIGSGFGGSVSALRLAEKGYKVLVIEKGKWYKPKDFPKSNWNLKRWLWVPFLRWFGIMKMSFFRHIVVISGTGVGGGSLVYGNTLPVPKSEFFTTGSWSKLDNWEKVLKPYYKIASKMLGATKNPKLFEGDVALKKISEKLGLQQQFDATDVAIYFGESGKTTKDPYFKGEGPDRTGCTFCGACMTGCRVGAKNTLDKNYLYLAQQLGVTVLAEQEVFDVNSLTDDSYRIHYKDSTKVFKSKNTVMAKGVIFAGGVLGTIKLLLKLKNTSLPNLSERLGQDIRTNNESLISVTTKDTSKDLSKGVAIGSILHTDKNSHLEVVRYAKGSGFWRLSHLPFVHGNNTLIRIAKMIRNIIRDPFSYFRAYTVKDWGKSTAILLFMQSINTTLQFSRNKLGVMNTNLSEGSKPSAFIPESMRLAKQYASQINGKETVFGLEPLAGIPSTAHILGGAPMGATKEEGVIDKNNKVFGYPNMYICDGSMISANPGVNPSLSITAITEYAMSKIPTKTK</sequence>
<evidence type="ECO:0000256" key="2">
    <source>
        <dbReference type="ARBA" id="ARBA00010790"/>
    </source>
</evidence>
<evidence type="ECO:0000256" key="14">
    <source>
        <dbReference type="ARBA" id="ARBA00049744"/>
    </source>
</evidence>
<comment type="similarity">
    <text evidence="2">Belongs to the GMC oxidoreductase family.</text>
</comment>
<keyword evidence="7" id="KW-0443">Lipid metabolism</keyword>
<dbReference type="PANTHER" id="PTHR47470:SF1">
    <property type="entry name" value="FAD-DEPENDENT OXIDOREDUCTASE 2 FAD BINDING DOMAIN-CONTAINING PROTEIN"/>
    <property type="match status" value="1"/>
</dbReference>
<feature type="domain" description="4Fe-4S ferredoxin-type" evidence="16">
    <location>
        <begin position="179"/>
        <end position="208"/>
    </location>
</feature>
<evidence type="ECO:0000256" key="8">
    <source>
        <dbReference type="ARBA" id="ARBA00023166"/>
    </source>
</evidence>